<keyword evidence="2" id="KW-0812">Transmembrane</keyword>
<proteinExistence type="predicted"/>
<feature type="transmembrane region" description="Helical" evidence="2">
    <location>
        <begin position="42"/>
        <end position="65"/>
    </location>
</feature>
<evidence type="ECO:0000313" key="4">
    <source>
        <dbReference type="Proteomes" id="UP000008914"/>
    </source>
</evidence>
<keyword evidence="2" id="KW-0472">Membrane</keyword>
<keyword evidence="4" id="KW-1185">Reference proteome</keyword>
<name>E6S993_INTC7</name>
<dbReference type="AlphaFoldDB" id="E6S993"/>
<dbReference type="STRING" id="710696.Intca_0524"/>
<feature type="region of interest" description="Disordered" evidence="1">
    <location>
        <begin position="1"/>
        <end position="26"/>
    </location>
</feature>
<dbReference type="EMBL" id="CP002343">
    <property type="protein sequence ID" value="ADU47069.1"/>
    <property type="molecule type" value="Genomic_DNA"/>
</dbReference>
<protein>
    <recommendedName>
        <fullName evidence="5">Helicase/secretion neighborhood TadE-like protein</fullName>
    </recommendedName>
</protein>
<evidence type="ECO:0000256" key="1">
    <source>
        <dbReference type="SAM" id="MobiDB-lite"/>
    </source>
</evidence>
<dbReference type="Proteomes" id="UP000008914">
    <property type="component" value="Chromosome"/>
</dbReference>
<dbReference type="KEGG" id="ica:Intca_0524"/>
<evidence type="ECO:0000313" key="3">
    <source>
        <dbReference type="EMBL" id="ADU47069.1"/>
    </source>
</evidence>
<gene>
    <name evidence="3" type="ordered locus">Intca_0524</name>
</gene>
<evidence type="ECO:0008006" key="5">
    <source>
        <dbReference type="Google" id="ProtNLM"/>
    </source>
</evidence>
<sequence length="152" mass="15543">MTQGPCRCRGRRGGSGFRRSAAEGPRPRVLNLSRQPATERGAATVLVIGVLVALLVVTTGGLLIASAVVASHRARLAADLAVLAGATALRDASTVERACAAARRVATLNGAELGACQARGTELELTVTVAAPPWSEPARARSRAGPATEALR</sequence>
<dbReference type="RefSeq" id="WP_013491390.1">
    <property type="nucleotide sequence ID" value="NC_014830.1"/>
</dbReference>
<dbReference type="HOGENOM" id="CLU_104210_0_2_11"/>
<evidence type="ECO:0000256" key="2">
    <source>
        <dbReference type="SAM" id="Phobius"/>
    </source>
</evidence>
<accession>E6S993</accession>
<reference evidence="3 4" key="1">
    <citation type="journal article" date="2010" name="Stand. Genomic Sci.">
        <title>Complete genome sequence of Intrasporangium calvum type strain (7 KIP).</title>
        <authorList>
            <person name="Del Rio T.G."/>
            <person name="Chertkov O."/>
            <person name="Yasawong M."/>
            <person name="Lucas S."/>
            <person name="Deshpande S."/>
            <person name="Cheng J.F."/>
            <person name="Detter C."/>
            <person name="Tapia R."/>
            <person name="Han C."/>
            <person name="Goodwin L."/>
            <person name="Pitluck S."/>
            <person name="Liolios K."/>
            <person name="Ivanova N."/>
            <person name="Mavromatis K."/>
            <person name="Pati A."/>
            <person name="Chen A."/>
            <person name="Palaniappan K."/>
            <person name="Land M."/>
            <person name="Hauser L."/>
            <person name="Chang Y.J."/>
            <person name="Jeffries C.D."/>
            <person name="Rohde M."/>
            <person name="Pukall R."/>
            <person name="Sikorski J."/>
            <person name="Goker M."/>
            <person name="Woyke T."/>
            <person name="Bristow J."/>
            <person name="Eisen J.A."/>
            <person name="Markowitz V."/>
            <person name="Hugenholtz P."/>
            <person name="Kyrpides N.C."/>
            <person name="Klenk H.P."/>
            <person name="Lapidus A."/>
        </authorList>
    </citation>
    <scope>NUCLEOTIDE SEQUENCE [LARGE SCALE GENOMIC DNA]</scope>
    <source>
        <strain evidence="4">ATCC 23552 / DSM 43043 / JCM 3097 / NBRC 12989 / 7 KIP</strain>
    </source>
</reference>
<keyword evidence="2" id="KW-1133">Transmembrane helix</keyword>
<dbReference type="NCBIfam" id="TIGR03816">
    <property type="entry name" value="tadE_like_DECH"/>
    <property type="match status" value="1"/>
</dbReference>
<organism evidence="3 4">
    <name type="scientific">Intrasporangium calvum (strain ATCC 23552 / DSM 43043 / JCM 3097 / NBRC 12989 / NCIMB 10167 / NRRL B-3866 / 7 KIP)</name>
    <dbReference type="NCBI Taxonomy" id="710696"/>
    <lineage>
        <taxon>Bacteria</taxon>
        <taxon>Bacillati</taxon>
        <taxon>Actinomycetota</taxon>
        <taxon>Actinomycetes</taxon>
        <taxon>Micrococcales</taxon>
        <taxon>Intrasporangiaceae</taxon>
        <taxon>Intrasporangium</taxon>
    </lineage>
</organism>
<dbReference type="InterPro" id="IPR021202">
    <property type="entry name" value="Rv3654c-like"/>
</dbReference>